<feature type="region of interest" description="Disordered" evidence="6">
    <location>
        <begin position="1"/>
        <end position="27"/>
    </location>
</feature>
<protein>
    <submittedName>
        <fullName evidence="9">MFS multidrug transporter</fullName>
    </submittedName>
</protein>
<dbReference type="GO" id="GO:0016020">
    <property type="term" value="C:membrane"/>
    <property type="evidence" value="ECO:0007669"/>
    <property type="project" value="UniProtKB-SubCell"/>
</dbReference>
<feature type="transmembrane region" description="Helical" evidence="7">
    <location>
        <begin position="93"/>
        <end position="113"/>
    </location>
</feature>
<dbReference type="InterPro" id="IPR011701">
    <property type="entry name" value="MFS"/>
</dbReference>
<dbReference type="PANTHER" id="PTHR23502:SF163">
    <property type="entry name" value="MAJOR FACILITATOR SUPERFAMILY (MFS) PROFILE DOMAIN-CONTAINING PROTEIN"/>
    <property type="match status" value="1"/>
</dbReference>
<sequence length="490" mass="53390">MAETDPLLRSRSNTSQPLNDDPQEEEDAFQDVEFQSQTCYDNPLNWPQSYKWGVIALLASMAFAVTFTCIGVVPVAGRIVLDLEGRESKSSSVLLVTIWELGEAAGPLIIAPLSEVYGRYPIFNAANVLFILWTLVAASSQTSWLFIFSRFLTGCAVASNVLSPAIIGDILPPEQRGTAIATLMVAPLLGGAVGPAIAGAIAQTIGWRRILWLGAGIAGVCELAFLLTLRETYKITILRSRLKRERRASHVSVVDPEKESATKTIWRSIKRPATVFADSLVLQILSLYGCLVFSFFYVMATTLPSVLESEYGFSPASTGSAFLSFSIGSCLGILVCNLTLDPIYVKLKKANNNIGLPEHRMPLIIISALLLPLAVLLFGWTAQNHWPVQVLLLSVGLLGFFLLLCMVPLMTYVTDAFGIYSASALTAVLVTRCLMSTFLPLSVVPVTDALGFGWGFVVFATMCFALAPLPLLVLRNGYAWRQRSVYTKDL</sequence>
<comment type="similarity">
    <text evidence="5">Belongs to the major facilitator superfamily. CAR1 family.</text>
</comment>
<proteinExistence type="inferred from homology"/>
<accession>A0A4Z1PD89</accession>
<feature type="transmembrane region" description="Helical" evidence="7">
    <location>
        <begin position="361"/>
        <end position="380"/>
    </location>
</feature>
<feature type="transmembrane region" description="Helical" evidence="7">
    <location>
        <begin position="451"/>
        <end position="474"/>
    </location>
</feature>
<dbReference type="STRING" id="86259.A0A4Z1PD89"/>
<feature type="transmembrane region" description="Helical" evidence="7">
    <location>
        <begin position="179"/>
        <end position="198"/>
    </location>
</feature>
<dbReference type="InterPro" id="IPR036259">
    <property type="entry name" value="MFS_trans_sf"/>
</dbReference>
<keyword evidence="3 7" id="KW-1133">Transmembrane helix</keyword>
<evidence type="ECO:0000313" key="10">
    <source>
        <dbReference type="Proteomes" id="UP000298493"/>
    </source>
</evidence>
<comment type="subcellular location">
    <subcellularLocation>
        <location evidence="1">Membrane</location>
        <topology evidence="1">Multi-pass membrane protein</topology>
    </subcellularLocation>
</comment>
<name>A0A4Z1PD89_9PEZI</name>
<dbReference type="Pfam" id="PF07690">
    <property type="entry name" value="MFS_1"/>
    <property type="match status" value="1"/>
</dbReference>
<dbReference type="InterPro" id="IPR020846">
    <property type="entry name" value="MFS_dom"/>
</dbReference>
<feature type="transmembrane region" description="Helical" evidence="7">
    <location>
        <begin position="386"/>
        <end position="405"/>
    </location>
</feature>
<evidence type="ECO:0000256" key="3">
    <source>
        <dbReference type="ARBA" id="ARBA00022989"/>
    </source>
</evidence>
<evidence type="ECO:0000256" key="6">
    <source>
        <dbReference type="SAM" id="MobiDB-lite"/>
    </source>
</evidence>
<evidence type="ECO:0000256" key="5">
    <source>
        <dbReference type="ARBA" id="ARBA00038347"/>
    </source>
</evidence>
<dbReference type="Proteomes" id="UP000298493">
    <property type="component" value="Unassembled WGS sequence"/>
</dbReference>
<evidence type="ECO:0000256" key="1">
    <source>
        <dbReference type="ARBA" id="ARBA00004141"/>
    </source>
</evidence>
<reference evidence="9 10" key="1">
    <citation type="submission" date="2019-04" db="EMBL/GenBank/DDBJ databases">
        <title>High contiguity whole genome sequence and gene annotation resource for two Venturia nashicola isolates.</title>
        <authorList>
            <person name="Prokchorchik M."/>
            <person name="Won K."/>
            <person name="Lee Y."/>
            <person name="Choi E.D."/>
            <person name="Segonzac C."/>
            <person name="Sohn K.H."/>
        </authorList>
    </citation>
    <scope>NUCLEOTIDE SEQUENCE [LARGE SCALE GENOMIC DNA]</scope>
    <source>
        <strain evidence="9 10">PRI2</strain>
    </source>
</reference>
<feature type="transmembrane region" description="Helical" evidence="7">
    <location>
        <begin position="320"/>
        <end position="340"/>
    </location>
</feature>
<feature type="transmembrane region" description="Helical" evidence="7">
    <location>
        <begin position="120"/>
        <end position="138"/>
    </location>
</feature>
<keyword evidence="2 7" id="KW-0812">Transmembrane</keyword>
<dbReference type="PROSITE" id="PS50850">
    <property type="entry name" value="MFS"/>
    <property type="match status" value="1"/>
</dbReference>
<feature type="transmembrane region" description="Helical" evidence="7">
    <location>
        <begin position="52"/>
        <end position="73"/>
    </location>
</feature>
<evidence type="ECO:0000256" key="4">
    <source>
        <dbReference type="ARBA" id="ARBA00023136"/>
    </source>
</evidence>
<feature type="transmembrane region" description="Helical" evidence="7">
    <location>
        <begin position="144"/>
        <end position="167"/>
    </location>
</feature>
<gene>
    <name evidence="9" type="ORF">E6O75_ATG01006</name>
</gene>
<dbReference type="FunFam" id="1.20.1250.20:FF:000509">
    <property type="entry name" value="MFS general substrate transporter"/>
    <property type="match status" value="1"/>
</dbReference>
<feature type="transmembrane region" description="Helical" evidence="7">
    <location>
        <begin position="210"/>
        <end position="229"/>
    </location>
</feature>
<comment type="caution">
    <text evidence="9">The sequence shown here is derived from an EMBL/GenBank/DDBJ whole genome shotgun (WGS) entry which is preliminary data.</text>
</comment>
<feature type="transmembrane region" description="Helical" evidence="7">
    <location>
        <begin position="417"/>
        <end position="439"/>
    </location>
</feature>
<dbReference type="PANTHER" id="PTHR23502">
    <property type="entry name" value="MAJOR FACILITATOR SUPERFAMILY"/>
    <property type="match status" value="1"/>
</dbReference>
<keyword evidence="4 7" id="KW-0472">Membrane</keyword>
<dbReference type="EMBL" id="SNSC02000002">
    <property type="protein sequence ID" value="TID26513.1"/>
    <property type="molecule type" value="Genomic_DNA"/>
</dbReference>
<organism evidence="9 10">
    <name type="scientific">Venturia nashicola</name>
    <dbReference type="NCBI Taxonomy" id="86259"/>
    <lineage>
        <taxon>Eukaryota</taxon>
        <taxon>Fungi</taxon>
        <taxon>Dikarya</taxon>
        <taxon>Ascomycota</taxon>
        <taxon>Pezizomycotina</taxon>
        <taxon>Dothideomycetes</taxon>
        <taxon>Pleosporomycetidae</taxon>
        <taxon>Venturiales</taxon>
        <taxon>Venturiaceae</taxon>
        <taxon>Venturia</taxon>
    </lineage>
</organism>
<dbReference type="AlphaFoldDB" id="A0A4Z1PD89"/>
<feature type="domain" description="Major facilitator superfamily (MFS) profile" evidence="8">
    <location>
        <begin position="55"/>
        <end position="478"/>
    </location>
</feature>
<evidence type="ECO:0000259" key="8">
    <source>
        <dbReference type="PROSITE" id="PS50850"/>
    </source>
</evidence>
<dbReference type="SUPFAM" id="SSF103473">
    <property type="entry name" value="MFS general substrate transporter"/>
    <property type="match status" value="1"/>
</dbReference>
<dbReference type="Gene3D" id="1.20.1250.20">
    <property type="entry name" value="MFS general substrate transporter like domains"/>
    <property type="match status" value="1"/>
</dbReference>
<dbReference type="GO" id="GO:0022857">
    <property type="term" value="F:transmembrane transporter activity"/>
    <property type="evidence" value="ECO:0007669"/>
    <property type="project" value="InterPro"/>
</dbReference>
<evidence type="ECO:0000256" key="7">
    <source>
        <dbReference type="SAM" id="Phobius"/>
    </source>
</evidence>
<evidence type="ECO:0000256" key="2">
    <source>
        <dbReference type="ARBA" id="ARBA00022692"/>
    </source>
</evidence>
<keyword evidence="10" id="KW-1185">Reference proteome</keyword>
<feature type="transmembrane region" description="Helical" evidence="7">
    <location>
        <begin position="280"/>
        <end position="300"/>
    </location>
</feature>
<evidence type="ECO:0000313" key="9">
    <source>
        <dbReference type="EMBL" id="TID26513.1"/>
    </source>
</evidence>